<dbReference type="Proteomes" id="UP000239388">
    <property type="component" value="Unassembled WGS sequence"/>
</dbReference>
<evidence type="ECO:0000313" key="3">
    <source>
        <dbReference type="Proteomes" id="UP000239388"/>
    </source>
</evidence>
<dbReference type="RefSeq" id="WP_105353483.1">
    <property type="nucleotide sequence ID" value="NZ_PUIB01000011.1"/>
</dbReference>
<protein>
    <submittedName>
        <fullName evidence="2">Uncharacterized protein</fullName>
    </submittedName>
</protein>
<evidence type="ECO:0000256" key="1">
    <source>
        <dbReference type="SAM" id="Phobius"/>
    </source>
</evidence>
<gene>
    <name evidence="2" type="ORF">C5Y98_09190</name>
</gene>
<comment type="caution">
    <text evidence="2">The sequence shown here is derived from an EMBL/GenBank/DDBJ whole genome shotgun (WGS) entry which is preliminary data.</text>
</comment>
<feature type="transmembrane region" description="Helical" evidence="1">
    <location>
        <begin position="6"/>
        <end position="29"/>
    </location>
</feature>
<evidence type="ECO:0000313" key="2">
    <source>
        <dbReference type="EMBL" id="PQO38233.1"/>
    </source>
</evidence>
<keyword evidence="1" id="KW-1133">Transmembrane helix</keyword>
<keyword evidence="1" id="KW-0812">Transmembrane</keyword>
<organism evidence="2 3">
    <name type="scientific">Blastopirellula marina</name>
    <dbReference type="NCBI Taxonomy" id="124"/>
    <lineage>
        <taxon>Bacteria</taxon>
        <taxon>Pseudomonadati</taxon>
        <taxon>Planctomycetota</taxon>
        <taxon>Planctomycetia</taxon>
        <taxon>Pirellulales</taxon>
        <taxon>Pirellulaceae</taxon>
        <taxon>Blastopirellula</taxon>
    </lineage>
</organism>
<keyword evidence="1" id="KW-0472">Membrane</keyword>
<dbReference type="EMBL" id="PUIB01000011">
    <property type="protein sequence ID" value="PQO38233.1"/>
    <property type="molecule type" value="Genomic_DNA"/>
</dbReference>
<sequence>MFVLLAAFGIVLGVTLLSVLFAVFLRWAVQRNQSDSESNLGVWEGINAASDLVDLADLVESCGSDCLD</sequence>
<name>A0A2S8G1B5_9BACT</name>
<proteinExistence type="predicted"/>
<dbReference type="AlphaFoldDB" id="A0A2S8G1B5"/>
<reference evidence="2 3" key="1">
    <citation type="submission" date="2018-02" db="EMBL/GenBank/DDBJ databases">
        <title>Comparative genomes isolates from brazilian mangrove.</title>
        <authorList>
            <person name="Araujo J.E."/>
            <person name="Taketani R.G."/>
            <person name="Silva M.C.P."/>
            <person name="Loureco M.V."/>
            <person name="Andreote F.D."/>
        </authorList>
    </citation>
    <scope>NUCLEOTIDE SEQUENCE [LARGE SCALE GENOMIC DNA]</scope>
    <source>
        <strain evidence="2 3">NAP PRIS-MGV</strain>
    </source>
</reference>
<accession>A0A2S8G1B5</accession>